<comment type="caution">
    <text evidence="3">The sequence shown here is derived from an EMBL/GenBank/DDBJ whole genome shotgun (WGS) entry which is preliminary data.</text>
</comment>
<dbReference type="AlphaFoldDB" id="A0A9P9EVX9"/>
<feature type="transmembrane region" description="Helical" evidence="2">
    <location>
        <begin position="238"/>
        <end position="257"/>
    </location>
</feature>
<evidence type="ECO:0000256" key="1">
    <source>
        <dbReference type="SAM" id="MobiDB-lite"/>
    </source>
</evidence>
<evidence type="ECO:0000313" key="4">
    <source>
        <dbReference type="Proteomes" id="UP000738349"/>
    </source>
</evidence>
<accession>A0A9P9EVX9</accession>
<proteinExistence type="predicted"/>
<feature type="transmembrane region" description="Helical" evidence="2">
    <location>
        <begin position="63"/>
        <end position="85"/>
    </location>
</feature>
<feature type="transmembrane region" description="Helical" evidence="2">
    <location>
        <begin position="277"/>
        <end position="299"/>
    </location>
</feature>
<dbReference type="EMBL" id="JAGMUV010000007">
    <property type="protein sequence ID" value="KAH7148855.1"/>
    <property type="molecule type" value="Genomic_DNA"/>
</dbReference>
<keyword evidence="4" id="KW-1185">Reference proteome</keyword>
<protein>
    <submittedName>
        <fullName evidence="3">Uncharacterized protein</fullName>
    </submittedName>
</protein>
<keyword evidence="2" id="KW-0472">Membrane</keyword>
<evidence type="ECO:0000313" key="3">
    <source>
        <dbReference type="EMBL" id="KAH7148855.1"/>
    </source>
</evidence>
<reference evidence="3" key="1">
    <citation type="journal article" date="2021" name="Nat. Commun.">
        <title>Genetic determinants of endophytism in the Arabidopsis root mycobiome.</title>
        <authorList>
            <person name="Mesny F."/>
            <person name="Miyauchi S."/>
            <person name="Thiergart T."/>
            <person name="Pickel B."/>
            <person name="Atanasova L."/>
            <person name="Karlsson M."/>
            <person name="Huettel B."/>
            <person name="Barry K.W."/>
            <person name="Haridas S."/>
            <person name="Chen C."/>
            <person name="Bauer D."/>
            <person name="Andreopoulos W."/>
            <person name="Pangilinan J."/>
            <person name="LaButti K."/>
            <person name="Riley R."/>
            <person name="Lipzen A."/>
            <person name="Clum A."/>
            <person name="Drula E."/>
            <person name="Henrissat B."/>
            <person name="Kohler A."/>
            <person name="Grigoriev I.V."/>
            <person name="Martin F.M."/>
            <person name="Hacquard S."/>
        </authorList>
    </citation>
    <scope>NUCLEOTIDE SEQUENCE</scope>
    <source>
        <strain evidence="3">MPI-CAGE-AT-0147</strain>
    </source>
</reference>
<feature type="region of interest" description="Disordered" evidence="1">
    <location>
        <begin position="131"/>
        <end position="154"/>
    </location>
</feature>
<keyword evidence="2" id="KW-1133">Transmembrane helix</keyword>
<sequence>MASPKALRSCTVTDRAFRLHDPNAAGTMMDPAAFIENAVKTRQTLLLQLTQANLSGCMEVLKALPFFFIRIVFMTLAPMMFRLIVKEKELNANRAPGTKAKQDVTYRKEIREAYRAQKKVRANETDMVLSKTVWDDEQPSPPPPSYTARQAGSSDSNVAFSRAGSVTGFDDRVPRTGNTVFGGGARSAAGVAQANIYPRPSAFGSASHLYGQSRAALVMELPGVAAHLGARKARTRTILATFAVLTSIRLALVPPPWKNRLPPSAARAARISIVEAFSVAMLFFLALGTALALASKIFLNVLIFCLTKTCQQGTAGNTPVSGEDGRGHQQRLGLRFYGKAGTQTSCTIRKIDPHPQPSTETMVTWVQKQERGSQAGRPTLSLLRIELRHKCRAVPTQIALLNAKFLHAFFY</sequence>
<dbReference type="Proteomes" id="UP000738349">
    <property type="component" value="Unassembled WGS sequence"/>
</dbReference>
<name>A0A9P9EVX9_9HYPO</name>
<organism evidence="3 4">
    <name type="scientific">Dactylonectria macrodidyma</name>
    <dbReference type="NCBI Taxonomy" id="307937"/>
    <lineage>
        <taxon>Eukaryota</taxon>
        <taxon>Fungi</taxon>
        <taxon>Dikarya</taxon>
        <taxon>Ascomycota</taxon>
        <taxon>Pezizomycotina</taxon>
        <taxon>Sordariomycetes</taxon>
        <taxon>Hypocreomycetidae</taxon>
        <taxon>Hypocreales</taxon>
        <taxon>Nectriaceae</taxon>
        <taxon>Dactylonectria</taxon>
    </lineage>
</organism>
<keyword evidence="2" id="KW-0812">Transmembrane</keyword>
<gene>
    <name evidence="3" type="ORF">EDB81DRAFT_883253</name>
</gene>
<evidence type="ECO:0000256" key="2">
    <source>
        <dbReference type="SAM" id="Phobius"/>
    </source>
</evidence>